<evidence type="ECO:0000256" key="1">
    <source>
        <dbReference type="ARBA" id="ARBA00005762"/>
    </source>
</evidence>
<dbReference type="InterPro" id="IPR056053">
    <property type="entry name" value="DUF7636"/>
</dbReference>
<dbReference type="PANTHER" id="PTHR23079">
    <property type="entry name" value="RNA-DEPENDENT RNA POLYMERASE"/>
    <property type="match status" value="1"/>
</dbReference>
<evidence type="ECO:0000313" key="14">
    <source>
        <dbReference type="Proteomes" id="UP001177023"/>
    </source>
</evidence>
<evidence type="ECO:0000259" key="12">
    <source>
        <dbReference type="Pfam" id="PF26253"/>
    </source>
</evidence>
<dbReference type="InterPro" id="IPR007855">
    <property type="entry name" value="RDRP"/>
</dbReference>
<keyword evidence="4 8" id="KW-0548">Nucleotidyltransferase</keyword>
<accession>A0AA36FRX7</accession>
<evidence type="ECO:0000256" key="8">
    <source>
        <dbReference type="RuleBase" id="RU363098"/>
    </source>
</evidence>
<dbReference type="InterPro" id="IPR042089">
    <property type="entry name" value="Peptidase_M13_dom_2"/>
</dbReference>
<evidence type="ECO:0000259" key="9">
    <source>
        <dbReference type="Pfam" id="PF05183"/>
    </source>
</evidence>
<evidence type="ECO:0000256" key="4">
    <source>
        <dbReference type="ARBA" id="ARBA00022695"/>
    </source>
</evidence>
<dbReference type="Proteomes" id="UP001177023">
    <property type="component" value="Unassembled WGS sequence"/>
</dbReference>
<feature type="domain" description="DUF7636" evidence="11">
    <location>
        <begin position="459"/>
        <end position="533"/>
    </location>
</feature>
<keyword evidence="2 8" id="KW-0696">RNA-directed RNA polymerase</keyword>
<dbReference type="GO" id="GO:0031380">
    <property type="term" value="C:nuclear RNA-directed RNA polymerase complex"/>
    <property type="evidence" value="ECO:0007669"/>
    <property type="project" value="TreeGrafter"/>
</dbReference>
<comment type="catalytic activity">
    <reaction evidence="7 8">
        <text>RNA(n) + a ribonucleoside 5'-triphosphate = RNA(n+1) + diphosphate</text>
        <dbReference type="Rhea" id="RHEA:21248"/>
        <dbReference type="Rhea" id="RHEA-COMP:14527"/>
        <dbReference type="Rhea" id="RHEA-COMP:17342"/>
        <dbReference type="ChEBI" id="CHEBI:33019"/>
        <dbReference type="ChEBI" id="CHEBI:61557"/>
        <dbReference type="ChEBI" id="CHEBI:140395"/>
        <dbReference type="EC" id="2.7.7.48"/>
    </reaction>
</comment>
<proteinExistence type="inferred from homology"/>
<evidence type="ECO:0000259" key="11">
    <source>
        <dbReference type="Pfam" id="PF24642"/>
    </source>
</evidence>
<dbReference type="InterPro" id="IPR057596">
    <property type="entry name" value="RDRP_core"/>
</dbReference>
<sequence>MGSDRDANKIRASLGQFNKLNSVAKMVARMGQCFTQSKESPIELPRKQYEEEADYFGGSDYVDVKKLTKEEAANLKAEEPYTFSDGVGRISESYLKKIASMSDYRYKDHTPSCVQFRYRGFKGILVMDPMMDRGRNFLESIDLAPSSKADPKGKKRAKEVNIVFRDSQKKFEAPRKHQSGESMKFEAVDIPELRHLVDVIVFPRNGPRPHPDEMAGSDLDGDEYSVIWDPDLMFDHNEQAMRYPKQQCETTAELQPDAFRHKMVDYVIHYMTHDTIGTVSIAHLIQSDHYGLFSPGHHIGDYEMLTEPYEEHWANEAHPLHRQVKQPTPAMLQKATAYYKVAYEYARQQRGDRTLYLSFPWLVWDLLVALKKDRFRHDMEAVYEETQAKEFNVQLASRKFRNRKMLAFDEFGLNSIMISDEWIPLHETAARAFYSLAFSGQFESLMGETGHQGPGGQRIYEDTPFLIELPQVGPQLANIEKKLIEKLGLKDLLLRALPDSRAQKFGGVRVSALGCAASLRRLREALMLDPIIQYERYGPGIDAEYASREELEENTLTAILEIANAIDLNLPVTQIQSAGKQLFDGCMKNALRTSEGGRPFERLLRDVPCGPIFPDCHNFDAGHYSWERNAGMMDPYVGKYNLLVADSEIPDPNDRILRLSFRPPALDGFLAPIKSKLLQTHMHETEFEPLLAVALRQDLLNDLASQLLRVKPLSGDKHDMLIEVSQLIVELDNVTRQIAPSRTVMPLGEFVQMNQMINLTEYLSGDFSGILSWASGDPIIVYDIEYFQQLAQIASRSPKRALANYLTLVAGINLRDNLVLAGENATWRECARGVRETDLFAHLYVTKRHNISMAA</sequence>
<dbReference type="GO" id="GO:0003723">
    <property type="term" value="F:RNA binding"/>
    <property type="evidence" value="ECO:0007669"/>
    <property type="project" value="UniProtKB-KW"/>
</dbReference>
<dbReference type="InterPro" id="IPR058752">
    <property type="entry name" value="RDRP_C_head"/>
</dbReference>
<comment type="similarity">
    <text evidence="1 8">Belongs to the RdRP family.</text>
</comment>
<evidence type="ECO:0000256" key="5">
    <source>
        <dbReference type="ARBA" id="ARBA00022884"/>
    </source>
</evidence>
<dbReference type="Pfam" id="PF24642">
    <property type="entry name" value="DUF7636"/>
    <property type="match status" value="1"/>
</dbReference>
<keyword evidence="5 8" id="KW-0694">RNA-binding</keyword>
<dbReference type="AlphaFoldDB" id="A0AA36FRX7"/>
<feature type="domain" description="RDRP C-terminal head" evidence="12">
    <location>
        <begin position="331"/>
        <end position="382"/>
    </location>
</feature>
<comment type="caution">
    <text evidence="13">The sequence shown here is derived from an EMBL/GenBank/DDBJ whole genome shotgun (WGS) entry which is preliminary data.</text>
</comment>
<keyword evidence="14" id="KW-1185">Reference proteome</keyword>
<keyword evidence="3 8" id="KW-0808">Transferase</keyword>
<feature type="domain" description="Peptidase M13 N-terminal" evidence="10">
    <location>
        <begin position="548"/>
        <end position="809"/>
    </location>
</feature>
<dbReference type="EC" id="2.7.7.48" evidence="8"/>
<dbReference type="EMBL" id="CATQJA010000524">
    <property type="protein sequence ID" value="CAJ0561053.1"/>
    <property type="molecule type" value="Genomic_DNA"/>
</dbReference>
<reference evidence="13" key="1">
    <citation type="submission" date="2023-06" db="EMBL/GenBank/DDBJ databases">
        <authorList>
            <person name="Delattre M."/>
        </authorList>
    </citation>
    <scope>NUCLEOTIDE SEQUENCE</scope>
    <source>
        <strain evidence="13">AF72</strain>
    </source>
</reference>
<gene>
    <name evidence="13" type="ORF">MSPICULIGERA_LOCUS1718</name>
</gene>
<feature type="domain" description="RDRP core" evidence="9">
    <location>
        <begin position="5"/>
        <end position="177"/>
    </location>
</feature>
<feature type="domain" description="RDRP core" evidence="9">
    <location>
        <begin position="184"/>
        <end position="295"/>
    </location>
</feature>
<evidence type="ECO:0000256" key="3">
    <source>
        <dbReference type="ARBA" id="ARBA00022679"/>
    </source>
</evidence>
<dbReference type="Pfam" id="PF05649">
    <property type="entry name" value="Peptidase_M13_N"/>
    <property type="match status" value="1"/>
</dbReference>
<dbReference type="Pfam" id="PF05183">
    <property type="entry name" value="RdRP"/>
    <property type="match status" value="2"/>
</dbReference>
<dbReference type="GO" id="GO:0030422">
    <property type="term" value="P:siRNA processing"/>
    <property type="evidence" value="ECO:0007669"/>
    <property type="project" value="TreeGrafter"/>
</dbReference>
<dbReference type="GO" id="GO:0003968">
    <property type="term" value="F:RNA-directed RNA polymerase activity"/>
    <property type="evidence" value="ECO:0007669"/>
    <property type="project" value="UniProtKB-KW"/>
</dbReference>
<dbReference type="GO" id="GO:0006508">
    <property type="term" value="P:proteolysis"/>
    <property type="evidence" value="ECO:0007669"/>
    <property type="project" value="InterPro"/>
</dbReference>
<dbReference type="PANTHER" id="PTHR23079:SF55">
    <property type="entry name" value="RNA-DIRECTED RNA POLYMERASE"/>
    <property type="match status" value="1"/>
</dbReference>
<evidence type="ECO:0000256" key="6">
    <source>
        <dbReference type="ARBA" id="ARBA00023158"/>
    </source>
</evidence>
<dbReference type="Gene3D" id="1.10.1380.10">
    <property type="entry name" value="Neutral endopeptidase , domain2"/>
    <property type="match status" value="1"/>
</dbReference>
<dbReference type="SUPFAM" id="SSF55486">
    <property type="entry name" value="Metalloproteases ('zincins'), catalytic domain"/>
    <property type="match status" value="1"/>
</dbReference>
<feature type="non-terminal residue" evidence="13">
    <location>
        <position position="1"/>
    </location>
</feature>
<evidence type="ECO:0000313" key="13">
    <source>
        <dbReference type="EMBL" id="CAJ0561053.1"/>
    </source>
</evidence>
<dbReference type="InterPro" id="IPR008753">
    <property type="entry name" value="Peptidase_M13_N"/>
</dbReference>
<evidence type="ECO:0000256" key="7">
    <source>
        <dbReference type="ARBA" id="ARBA00048744"/>
    </source>
</evidence>
<evidence type="ECO:0000259" key="10">
    <source>
        <dbReference type="Pfam" id="PF05649"/>
    </source>
</evidence>
<dbReference type="Pfam" id="PF26253">
    <property type="entry name" value="RdRP_head"/>
    <property type="match status" value="1"/>
</dbReference>
<protein>
    <recommendedName>
        <fullName evidence="8">RNA-dependent RNA polymerase</fullName>
        <ecNumber evidence="8">2.7.7.48</ecNumber>
    </recommendedName>
</protein>
<name>A0AA36FRX7_9BILA</name>
<organism evidence="13 14">
    <name type="scientific">Mesorhabditis spiculigera</name>
    <dbReference type="NCBI Taxonomy" id="96644"/>
    <lineage>
        <taxon>Eukaryota</taxon>
        <taxon>Metazoa</taxon>
        <taxon>Ecdysozoa</taxon>
        <taxon>Nematoda</taxon>
        <taxon>Chromadorea</taxon>
        <taxon>Rhabditida</taxon>
        <taxon>Rhabditina</taxon>
        <taxon>Rhabditomorpha</taxon>
        <taxon>Rhabditoidea</taxon>
        <taxon>Rhabditidae</taxon>
        <taxon>Mesorhabditinae</taxon>
        <taxon>Mesorhabditis</taxon>
    </lineage>
</organism>
<keyword evidence="6" id="KW-0943">RNA-mediated gene silencing</keyword>
<evidence type="ECO:0000256" key="2">
    <source>
        <dbReference type="ARBA" id="ARBA00022484"/>
    </source>
</evidence>